<dbReference type="GO" id="GO:0005829">
    <property type="term" value="C:cytosol"/>
    <property type="evidence" value="ECO:0007669"/>
    <property type="project" value="TreeGrafter"/>
</dbReference>
<sequence length="401" mass="41270">MRNRTTDGGVMPAGPILMDTDTGVDDALALALLLGAAPGRLIGVVATYGNVAQSQAERNTRDVLRLLGADAVPVYAGSRAPSWADCFVPDAACAHFHGFNGLGGLDVDDYLPAGAPVAAQRAAHLSAAMKHAAQALPDPALVHSADATARATRTTVISYGGYLPAQDAPTIPATAEPAGDGGGVDAIIAAARRWGGDLTLVTTGPLTDAAEAIRRAPEIARNLRIVAMGGAFLQQGNCYDLTSETNIIQDPEAADFVVRSGADVTLVGLDATHRCLCTPAMRDAVRSAGTAQTDFLADIMSVMIEANASVDPQFALGAPLHDPLAAAVALDPTLVRTIDLPMKVQLATGDGHGVRGRTVGDPMGLARLVAEDDVARVHVAVDADSGRFAENFLAALINVPR</sequence>
<dbReference type="GO" id="GO:0006152">
    <property type="term" value="P:purine nucleoside catabolic process"/>
    <property type="evidence" value="ECO:0007669"/>
    <property type="project" value="TreeGrafter"/>
</dbReference>
<evidence type="ECO:0000256" key="2">
    <source>
        <dbReference type="ARBA" id="ARBA00023295"/>
    </source>
</evidence>
<organism evidence="4 5">
    <name type="scientific">Pseudoscardovia suis</name>
    <dbReference type="NCBI Taxonomy" id="987063"/>
    <lineage>
        <taxon>Bacteria</taxon>
        <taxon>Bacillati</taxon>
        <taxon>Actinomycetota</taxon>
        <taxon>Actinomycetes</taxon>
        <taxon>Bifidobacteriales</taxon>
        <taxon>Bifidobacteriaceae</taxon>
        <taxon>Pseudoscardovia</taxon>
    </lineage>
</organism>
<dbReference type="InterPro" id="IPR036452">
    <property type="entry name" value="Ribo_hydro-like"/>
</dbReference>
<dbReference type="GO" id="GO:0008477">
    <property type="term" value="F:purine nucleosidase activity"/>
    <property type="evidence" value="ECO:0007669"/>
    <property type="project" value="TreeGrafter"/>
</dbReference>
<comment type="caution">
    <text evidence="4">The sequence shown here is derived from an EMBL/GenBank/DDBJ whole genome shotgun (WGS) entry which is preliminary data.</text>
</comment>
<dbReference type="SUPFAM" id="SSF53590">
    <property type="entry name" value="Nucleoside hydrolase"/>
    <property type="match status" value="1"/>
</dbReference>
<keyword evidence="1 4" id="KW-0378">Hydrolase</keyword>
<evidence type="ECO:0000313" key="5">
    <source>
        <dbReference type="Proteomes" id="UP000216454"/>
    </source>
</evidence>
<keyword evidence="5" id="KW-1185">Reference proteome</keyword>
<evidence type="ECO:0000256" key="1">
    <source>
        <dbReference type="ARBA" id="ARBA00022801"/>
    </source>
</evidence>
<dbReference type="Proteomes" id="UP000216454">
    <property type="component" value="Unassembled WGS sequence"/>
</dbReference>
<reference evidence="4 5" key="1">
    <citation type="journal article" date="2017" name="BMC Genomics">
        <title>Comparative genomic and phylogenomic analyses of the Bifidobacteriaceae family.</title>
        <authorList>
            <person name="Lugli G.A."/>
            <person name="Milani C."/>
            <person name="Turroni F."/>
            <person name="Duranti S."/>
            <person name="Mancabelli L."/>
            <person name="Mangifesta M."/>
            <person name="Ferrario C."/>
            <person name="Modesto M."/>
            <person name="Mattarelli P."/>
            <person name="Jiri K."/>
            <person name="van Sinderen D."/>
            <person name="Ventura M."/>
        </authorList>
    </citation>
    <scope>NUCLEOTIDE SEQUENCE [LARGE SCALE GENOMIC DNA]</scope>
    <source>
        <strain evidence="4 5">DSM 24744</strain>
    </source>
</reference>
<dbReference type="AlphaFoldDB" id="A0A261EYM7"/>
<proteinExistence type="predicted"/>
<dbReference type="InterPro" id="IPR023186">
    <property type="entry name" value="IUNH"/>
</dbReference>
<dbReference type="PANTHER" id="PTHR12304:SF4">
    <property type="entry name" value="URIDINE NUCLEOSIDASE"/>
    <property type="match status" value="1"/>
</dbReference>
<evidence type="ECO:0000313" key="4">
    <source>
        <dbReference type="EMBL" id="OZG51948.1"/>
    </source>
</evidence>
<accession>A0A261EYM7</accession>
<dbReference type="RefSeq" id="WP_244569128.1">
    <property type="nucleotide sequence ID" value="NZ_MWWQ01000006.1"/>
</dbReference>
<dbReference type="EMBL" id="MWWQ01000006">
    <property type="protein sequence ID" value="OZG51948.1"/>
    <property type="molecule type" value="Genomic_DNA"/>
</dbReference>
<keyword evidence="2" id="KW-0326">Glycosidase</keyword>
<dbReference type="PANTHER" id="PTHR12304">
    <property type="entry name" value="INOSINE-URIDINE PREFERRING NUCLEOSIDE HYDROLASE"/>
    <property type="match status" value="1"/>
</dbReference>
<name>A0A261EYM7_9BIFI</name>
<gene>
    <name evidence="4" type="ORF">PSSU_0731</name>
</gene>
<feature type="domain" description="Inosine/uridine-preferring nucleoside hydrolase" evidence="3">
    <location>
        <begin position="16"/>
        <end position="389"/>
    </location>
</feature>
<dbReference type="InterPro" id="IPR001910">
    <property type="entry name" value="Inosine/uridine_hydrolase_dom"/>
</dbReference>
<evidence type="ECO:0000259" key="3">
    <source>
        <dbReference type="Pfam" id="PF01156"/>
    </source>
</evidence>
<protein>
    <submittedName>
        <fullName evidence="4">IunH1 inosine-uridine preferring nucleoside hydrolase</fullName>
    </submittedName>
</protein>
<dbReference type="Gene3D" id="3.90.245.10">
    <property type="entry name" value="Ribonucleoside hydrolase-like"/>
    <property type="match status" value="1"/>
</dbReference>
<dbReference type="Pfam" id="PF01156">
    <property type="entry name" value="IU_nuc_hydro"/>
    <property type="match status" value="1"/>
</dbReference>